<organism evidence="3 4">
    <name type="scientific">Denitromonas halophila</name>
    <dbReference type="NCBI Taxonomy" id="1629404"/>
    <lineage>
        <taxon>Bacteria</taxon>
        <taxon>Pseudomonadati</taxon>
        <taxon>Pseudomonadota</taxon>
        <taxon>Betaproteobacteria</taxon>
        <taxon>Rhodocyclales</taxon>
        <taxon>Zoogloeaceae</taxon>
        <taxon>Denitromonas</taxon>
    </lineage>
</organism>
<feature type="domain" description="ChrB N-terminal" evidence="2">
    <location>
        <begin position="19"/>
        <end position="106"/>
    </location>
</feature>
<gene>
    <name evidence="3" type="ORF">FHP89_20485</name>
</gene>
<dbReference type="EMBL" id="VMNI01000033">
    <property type="protein sequence ID" value="TVO70378.1"/>
    <property type="molecule type" value="Genomic_DNA"/>
</dbReference>
<comment type="caution">
    <text evidence="3">The sequence shown here is derived from an EMBL/GenBank/DDBJ whole genome shotgun (WGS) entry which is preliminary data.</text>
</comment>
<feature type="domain" description="ChrB C-terminal" evidence="1">
    <location>
        <begin position="178"/>
        <end position="304"/>
    </location>
</feature>
<accession>A0A557RHX7</accession>
<dbReference type="Pfam" id="PF09828">
    <property type="entry name" value="ChrB_C"/>
    <property type="match status" value="1"/>
</dbReference>
<protein>
    <submittedName>
        <fullName evidence="3">Chromate resistance protein</fullName>
    </submittedName>
</protein>
<reference evidence="3 4" key="1">
    <citation type="submission" date="2019-07" db="EMBL/GenBank/DDBJ databases">
        <title>The pathways for chlorine oxyanion respiration interact through the shared metabolite chlorate.</title>
        <authorList>
            <person name="Barnum T.P."/>
            <person name="Cheng Y."/>
            <person name="Hill K.A."/>
            <person name="Lucas L.N."/>
            <person name="Carlson H.K."/>
            <person name="Coates J.D."/>
        </authorList>
    </citation>
    <scope>NUCLEOTIDE SEQUENCE [LARGE SCALE GENOMIC DNA]</scope>
    <source>
        <strain evidence="3 4">SFB-1</strain>
    </source>
</reference>
<evidence type="ECO:0000313" key="4">
    <source>
        <dbReference type="Proteomes" id="UP000318349"/>
    </source>
</evidence>
<dbReference type="Proteomes" id="UP000318349">
    <property type="component" value="Unassembled WGS sequence"/>
</dbReference>
<sequence length="313" mass="33643">MNQWLALILSLPTENATVRMRAWRGLKQSGAAVLRDGVYLMPKRDACAATLDAIATEVREGGGMAHVLRVEDVAGAEFAHLFDRRDDYAALLGEVATLREGLSADTVAAAIKQVRKLRKAFAALAAIDFFPGEAQRQVDAALQSLELDTARVLSPDEPLAVSGRVESLNIAEFQGRRWATRQRPWVDRLACAWLIRRFIDPAATLLWLAAPADCPDDALGFDFDGARFSHMGGQVSFEVLMTSFGLAQPALKRLALVVHYLDVGGVQPPEATGVESILAGLRDSIADDDALLAAAGGVFDALLTRFESGASAS</sequence>
<proteinExistence type="predicted"/>
<name>A0A557RHX7_9RHOO</name>
<evidence type="ECO:0000313" key="3">
    <source>
        <dbReference type="EMBL" id="TVO70378.1"/>
    </source>
</evidence>
<evidence type="ECO:0000259" key="1">
    <source>
        <dbReference type="Pfam" id="PF09828"/>
    </source>
</evidence>
<dbReference type="Pfam" id="PF20229">
    <property type="entry name" value="ChrB_N"/>
    <property type="match status" value="1"/>
</dbReference>
<dbReference type="InterPro" id="IPR046858">
    <property type="entry name" value="ChrB_N"/>
</dbReference>
<dbReference type="AlphaFoldDB" id="A0A557RHX7"/>
<evidence type="ECO:0000259" key="2">
    <source>
        <dbReference type="Pfam" id="PF20229"/>
    </source>
</evidence>
<dbReference type="InterPro" id="IPR018634">
    <property type="entry name" value="ChrB_C"/>
</dbReference>